<dbReference type="InterPro" id="IPR046275">
    <property type="entry name" value="DUF6308"/>
</dbReference>
<comment type="caution">
    <text evidence="1">The sequence shown here is derived from an EMBL/GenBank/DDBJ whole genome shotgun (WGS) entry which is preliminary data.</text>
</comment>
<dbReference type="RefSeq" id="WP_168676612.1">
    <property type="nucleotide sequence ID" value="NZ_JAAXOY010000005.1"/>
</dbReference>
<dbReference type="Pfam" id="PF19827">
    <property type="entry name" value="DUF6308"/>
    <property type="match status" value="1"/>
</dbReference>
<evidence type="ECO:0008006" key="3">
    <source>
        <dbReference type="Google" id="ProtNLM"/>
    </source>
</evidence>
<keyword evidence="2" id="KW-1185">Reference proteome</keyword>
<accession>A0ABX1JVR1</accession>
<dbReference type="Proteomes" id="UP000777774">
    <property type="component" value="Unassembled WGS sequence"/>
</dbReference>
<sequence>MITPSARLAWFLDPNRTDEAADVLRRYFTPRPEGQFSGAHFERLGGGGDRPAIANEFTAEDLVAVSMLSVDIGGDAALEILLHRRNRLHELLRQVSTDVSLASLPADSLGADWPVRAIYSELLAISGIGDTAASKLLARKRPHLVPVFDSVVDAELSLVKRRLWLSLHDWLNADGGANATHLATLRGRAGLGHDISLLRVFDVLTWMVGKGYATPSGRVEVP</sequence>
<proteinExistence type="predicted"/>
<dbReference type="EMBL" id="JAAXOY010000005">
    <property type="protein sequence ID" value="NKY38147.1"/>
    <property type="molecule type" value="Genomic_DNA"/>
</dbReference>
<protein>
    <recommendedName>
        <fullName evidence="3">DUF4332 domain-containing protein</fullName>
    </recommendedName>
</protein>
<evidence type="ECO:0000313" key="1">
    <source>
        <dbReference type="EMBL" id="NKY38147.1"/>
    </source>
</evidence>
<reference evidence="1 2" key="1">
    <citation type="submission" date="2020-04" db="EMBL/GenBank/DDBJ databases">
        <title>MicrobeNet Type strains.</title>
        <authorList>
            <person name="Nicholson A.C."/>
        </authorList>
    </citation>
    <scope>NUCLEOTIDE SEQUENCE [LARGE SCALE GENOMIC DNA]</scope>
    <source>
        <strain evidence="1 2">ATCC BAA-787</strain>
    </source>
</reference>
<gene>
    <name evidence="1" type="ORF">HGA02_01005</name>
</gene>
<organism evidence="1 2">
    <name type="scientific">Cellulomonas septica</name>
    <dbReference type="NCBI Taxonomy" id="285080"/>
    <lineage>
        <taxon>Bacteria</taxon>
        <taxon>Bacillati</taxon>
        <taxon>Actinomycetota</taxon>
        <taxon>Actinomycetes</taxon>
        <taxon>Micrococcales</taxon>
        <taxon>Cellulomonadaceae</taxon>
        <taxon>Cellulomonas</taxon>
    </lineage>
</organism>
<evidence type="ECO:0000313" key="2">
    <source>
        <dbReference type="Proteomes" id="UP000777774"/>
    </source>
</evidence>
<name>A0ABX1JVR1_9CELL</name>